<evidence type="ECO:0000313" key="9">
    <source>
        <dbReference type="Proteomes" id="UP000823388"/>
    </source>
</evidence>
<organism evidence="8 9">
    <name type="scientific">Panicum virgatum</name>
    <name type="common">Blackwell switchgrass</name>
    <dbReference type="NCBI Taxonomy" id="38727"/>
    <lineage>
        <taxon>Eukaryota</taxon>
        <taxon>Viridiplantae</taxon>
        <taxon>Streptophyta</taxon>
        <taxon>Embryophyta</taxon>
        <taxon>Tracheophyta</taxon>
        <taxon>Spermatophyta</taxon>
        <taxon>Magnoliopsida</taxon>
        <taxon>Liliopsida</taxon>
        <taxon>Poales</taxon>
        <taxon>Poaceae</taxon>
        <taxon>PACMAD clade</taxon>
        <taxon>Panicoideae</taxon>
        <taxon>Panicodae</taxon>
        <taxon>Paniceae</taxon>
        <taxon>Panicinae</taxon>
        <taxon>Panicum</taxon>
        <taxon>Panicum sect. Hiantes</taxon>
    </lineage>
</organism>
<dbReference type="PANTHER" id="PTHR43874">
    <property type="entry name" value="TWO-COMPONENT RESPONSE REGULATOR"/>
    <property type="match status" value="1"/>
</dbReference>
<name>A0A8T0QC07_PANVG</name>
<feature type="compositionally biased region" description="Basic and acidic residues" evidence="6">
    <location>
        <begin position="225"/>
        <end position="239"/>
    </location>
</feature>
<keyword evidence="1" id="KW-0902">Two-component regulatory system</keyword>
<comment type="caution">
    <text evidence="5">Lacks conserved residue(s) required for the propagation of feature annotation.</text>
</comment>
<evidence type="ECO:0000256" key="5">
    <source>
        <dbReference type="PROSITE-ProRule" id="PRU00169"/>
    </source>
</evidence>
<evidence type="ECO:0000256" key="1">
    <source>
        <dbReference type="ARBA" id="ARBA00023012"/>
    </source>
</evidence>
<dbReference type="GO" id="GO:0003677">
    <property type="term" value="F:DNA binding"/>
    <property type="evidence" value="ECO:0007669"/>
    <property type="project" value="InterPro"/>
</dbReference>
<evidence type="ECO:0000256" key="4">
    <source>
        <dbReference type="ARBA" id="ARBA00023242"/>
    </source>
</evidence>
<keyword evidence="9" id="KW-1185">Reference proteome</keyword>
<proteinExistence type="predicted"/>
<dbReference type="AlphaFoldDB" id="A0A8T0QC07"/>
<dbReference type="Gene3D" id="1.10.10.60">
    <property type="entry name" value="Homeodomain-like"/>
    <property type="match status" value="1"/>
</dbReference>
<feature type="region of interest" description="Disordered" evidence="6">
    <location>
        <begin position="225"/>
        <end position="244"/>
    </location>
</feature>
<comment type="caution">
    <text evidence="8">The sequence shown here is derived from an EMBL/GenBank/DDBJ whole genome shotgun (WGS) entry which is preliminary data.</text>
</comment>
<sequence length="368" mass="41726">MGTQRIGRPSDKLSVIVVDENLCHANTARRVLVKLDFQVMVYTSPVEALRFLKDHIKDIDFALAAVNMKEMHGFQFLDISRKSHKNLQVIMMSVDLTWPTMKRSVELGARFLVKKPLDANTINNIWQHLDLKFYWWEKIEYLFQGIEAKTDDVFESENKLREGKKKVAHLMWTPFLQKKFLYALELLGEAATPGKIQLIMNVNSIGRKQISAHLQKHRKKAEKELRNTDAKKCSNDPEIHPTNISDEEMSWDETAGNTQETQGKTVYEAMRRALQLGTVFDESQLPNDPFGRQASKGEVDMTGDGYGRGDWTCAFGDNSVVSETQNADDAKEVMGSNCDSDKQVPNGDAQAQVVKLVTYSDSEDGEAF</sequence>
<dbReference type="GO" id="GO:0000160">
    <property type="term" value="P:phosphorelay signal transduction system"/>
    <property type="evidence" value="ECO:0007669"/>
    <property type="project" value="UniProtKB-KW"/>
</dbReference>
<dbReference type="InterPro" id="IPR006447">
    <property type="entry name" value="Myb_dom_plants"/>
</dbReference>
<evidence type="ECO:0000256" key="3">
    <source>
        <dbReference type="ARBA" id="ARBA00023163"/>
    </source>
</evidence>
<evidence type="ECO:0000256" key="2">
    <source>
        <dbReference type="ARBA" id="ARBA00023015"/>
    </source>
</evidence>
<accession>A0A8T0QC07</accession>
<dbReference type="PROSITE" id="PS50110">
    <property type="entry name" value="RESPONSE_REGULATORY"/>
    <property type="match status" value="1"/>
</dbReference>
<dbReference type="InterPro" id="IPR045279">
    <property type="entry name" value="ARR-like"/>
</dbReference>
<dbReference type="GO" id="GO:0009736">
    <property type="term" value="P:cytokinin-activated signaling pathway"/>
    <property type="evidence" value="ECO:0007669"/>
    <property type="project" value="InterPro"/>
</dbReference>
<dbReference type="EMBL" id="CM029049">
    <property type="protein sequence ID" value="KAG2571373.1"/>
    <property type="molecule type" value="Genomic_DNA"/>
</dbReference>
<dbReference type="InterPro" id="IPR001789">
    <property type="entry name" value="Sig_transdc_resp-reg_receiver"/>
</dbReference>
<dbReference type="Proteomes" id="UP000823388">
    <property type="component" value="Chromosome 7K"/>
</dbReference>
<gene>
    <name evidence="8" type="ORF">PVAP13_7KG006300</name>
</gene>
<dbReference type="SUPFAM" id="SSF52172">
    <property type="entry name" value="CheY-like"/>
    <property type="match status" value="1"/>
</dbReference>
<feature type="domain" description="Response regulatory" evidence="7">
    <location>
        <begin position="14"/>
        <end position="130"/>
    </location>
</feature>
<protein>
    <recommendedName>
        <fullName evidence="7">Response regulatory domain-containing protein</fullName>
    </recommendedName>
</protein>
<dbReference type="Pfam" id="PF00072">
    <property type="entry name" value="Response_reg"/>
    <property type="match status" value="1"/>
</dbReference>
<dbReference type="PANTHER" id="PTHR43874:SF92">
    <property type="entry name" value="TWO-COMPONENT RESPONSE REGULATOR ORR28"/>
    <property type="match status" value="1"/>
</dbReference>
<keyword evidence="3" id="KW-0804">Transcription</keyword>
<evidence type="ECO:0000256" key="6">
    <source>
        <dbReference type="SAM" id="MobiDB-lite"/>
    </source>
</evidence>
<dbReference type="NCBIfam" id="TIGR01557">
    <property type="entry name" value="myb_SHAQKYF"/>
    <property type="match status" value="1"/>
</dbReference>
<keyword evidence="4" id="KW-0539">Nucleus</keyword>
<dbReference type="Gene3D" id="3.40.50.2300">
    <property type="match status" value="1"/>
</dbReference>
<dbReference type="InterPro" id="IPR011006">
    <property type="entry name" value="CheY-like_superfamily"/>
</dbReference>
<evidence type="ECO:0000259" key="7">
    <source>
        <dbReference type="PROSITE" id="PS50110"/>
    </source>
</evidence>
<evidence type="ECO:0000313" key="8">
    <source>
        <dbReference type="EMBL" id="KAG2571373.1"/>
    </source>
</evidence>
<dbReference type="InterPro" id="IPR009057">
    <property type="entry name" value="Homeodomain-like_sf"/>
</dbReference>
<reference evidence="8" key="1">
    <citation type="submission" date="2020-05" db="EMBL/GenBank/DDBJ databases">
        <title>WGS assembly of Panicum virgatum.</title>
        <authorList>
            <person name="Lovell J.T."/>
            <person name="Jenkins J."/>
            <person name="Shu S."/>
            <person name="Juenger T.E."/>
            <person name="Schmutz J."/>
        </authorList>
    </citation>
    <scope>NUCLEOTIDE SEQUENCE</scope>
    <source>
        <strain evidence="8">AP13</strain>
    </source>
</reference>
<dbReference type="SMART" id="SM00448">
    <property type="entry name" value="REC"/>
    <property type="match status" value="1"/>
</dbReference>
<dbReference type="SUPFAM" id="SSF46689">
    <property type="entry name" value="Homeodomain-like"/>
    <property type="match status" value="1"/>
</dbReference>
<keyword evidence="2" id="KW-0805">Transcription regulation</keyword>